<dbReference type="STRING" id="1229521.D791_03195"/>
<reference evidence="2" key="1">
    <citation type="submission" date="2012-11" db="EMBL/GenBank/DDBJ databases">
        <authorList>
            <person name="Singh A."/>
            <person name="Pinnaka A.K."/>
            <person name="Vaidya B."/>
        </authorList>
    </citation>
    <scope>NUCLEOTIDE SEQUENCE [LARGE SCALE GENOMIC DNA]</scope>
    <source>
        <strain evidence="2">AK23</strain>
    </source>
</reference>
<dbReference type="SUPFAM" id="SSF52540">
    <property type="entry name" value="P-loop containing nucleoside triphosphate hydrolases"/>
    <property type="match status" value="1"/>
</dbReference>
<dbReference type="InterPro" id="IPR027417">
    <property type="entry name" value="P-loop_NTPase"/>
</dbReference>
<proteinExistence type="predicted"/>
<dbReference type="Proteomes" id="UP000019464">
    <property type="component" value="Unassembled WGS sequence"/>
</dbReference>
<dbReference type="Gene3D" id="3.40.50.300">
    <property type="entry name" value="P-loop containing nucleotide triphosphate hydrolases"/>
    <property type="match status" value="1"/>
</dbReference>
<dbReference type="AlphaFoldDB" id="W9V178"/>
<keyword evidence="1" id="KW-0547">Nucleotide-binding</keyword>
<sequence length="67" mass="7388">MRPTFWLLDEPTASLDTEAVLRFGDLVKHILDEGAGVLLTAHQSGSLLSMCHESWVLKEGRLHGQSS</sequence>
<dbReference type="RefSeq" id="WP_051514568.1">
    <property type="nucleotide sequence ID" value="NZ_AONB01000019.1"/>
</dbReference>
<reference evidence="1 2" key="2">
    <citation type="journal article" date="2015" name="Syst. Appl. Microbiol.">
        <title>Nitrincola nitratireducens sp. nov. isolated from a haloalkaline crater lake.</title>
        <authorList>
            <person name="Singh A."/>
            <person name="Vaidya B."/>
            <person name="Tanuku N.R."/>
            <person name="Pinnaka A.K."/>
        </authorList>
    </citation>
    <scope>NUCLEOTIDE SEQUENCE [LARGE SCALE GENOMIC DNA]</scope>
    <source>
        <strain evidence="1 2">AK23</strain>
    </source>
</reference>
<name>W9V178_9GAMM</name>
<dbReference type="GO" id="GO:0016787">
    <property type="term" value="F:hydrolase activity"/>
    <property type="evidence" value="ECO:0007669"/>
    <property type="project" value="UniProtKB-KW"/>
</dbReference>
<evidence type="ECO:0000313" key="2">
    <source>
        <dbReference type="Proteomes" id="UP000019464"/>
    </source>
</evidence>
<gene>
    <name evidence="1" type="primary">lptB_4</name>
    <name evidence="1" type="ORF">D791_03195</name>
</gene>
<organism evidence="1 2">
    <name type="scientific">Nitrincola nitratireducens</name>
    <dbReference type="NCBI Taxonomy" id="1229521"/>
    <lineage>
        <taxon>Bacteria</taxon>
        <taxon>Pseudomonadati</taxon>
        <taxon>Pseudomonadota</taxon>
        <taxon>Gammaproteobacteria</taxon>
        <taxon>Oceanospirillales</taxon>
        <taxon>Oceanospirillaceae</taxon>
        <taxon>Nitrincola</taxon>
    </lineage>
</organism>
<dbReference type="EC" id="3.6.3.-" evidence="1"/>
<evidence type="ECO:0000313" key="1">
    <source>
        <dbReference type="EMBL" id="EXJ09867.1"/>
    </source>
</evidence>
<dbReference type="GO" id="GO:0005524">
    <property type="term" value="F:ATP binding"/>
    <property type="evidence" value="ECO:0007669"/>
    <property type="project" value="UniProtKB-KW"/>
</dbReference>
<comment type="caution">
    <text evidence="1">The sequence shown here is derived from an EMBL/GenBank/DDBJ whole genome shotgun (WGS) entry which is preliminary data.</text>
</comment>
<keyword evidence="1" id="KW-0067">ATP-binding</keyword>
<accession>W9V178</accession>
<keyword evidence="1" id="KW-0378">Hydrolase</keyword>
<dbReference type="OrthoDB" id="9800654at2"/>
<dbReference type="EMBL" id="AONB01000019">
    <property type="protein sequence ID" value="EXJ09867.1"/>
    <property type="molecule type" value="Genomic_DNA"/>
</dbReference>
<dbReference type="CDD" id="cd00267">
    <property type="entry name" value="ABC_ATPase"/>
    <property type="match status" value="1"/>
</dbReference>
<protein>
    <submittedName>
        <fullName evidence="1">Lipopolysaccharide export system ATP-binding protein LptB</fullName>
        <ecNumber evidence="1">3.6.3.-</ecNumber>
    </submittedName>
</protein>
<keyword evidence="2" id="KW-1185">Reference proteome</keyword>